<keyword evidence="3" id="KW-1185">Reference proteome</keyword>
<name>A0ABP8PU23_9MICO</name>
<comment type="caution">
    <text evidence="2">The sequence shown here is derived from an EMBL/GenBank/DDBJ whole genome shotgun (WGS) entry which is preliminary data.</text>
</comment>
<proteinExistence type="predicted"/>
<keyword evidence="1" id="KW-0472">Membrane</keyword>
<gene>
    <name evidence="2" type="ORF">GCM10023171_37040</name>
</gene>
<organism evidence="2 3">
    <name type="scientific">Microbacterium panaciterrae</name>
    <dbReference type="NCBI Taxonomy" id="985759"/>
    <lineage>
        <taxon>Bacteria</taxon>
        <taxon>Bacillati</taxon>
        <taxon>Actinomycetota</taxon>
        <taxon>Actinomycetes</taxon>
        <taxon>Micrococcales</taxon>
        <taxon>Microbacteriaceae</taxon>
        <taxon>Microbacterium</taxon>
    </lineage>
</organism>
<accession>A0ABP8PU23</accession>
<feature type="transmembrane region" description="Helical" evidence="1">
    <location>
        <begin position="71"/>
        <end position="89"/>
    </location>
</feature>
<sequence length="106" mass="11524">MSETADFEEHPMNEKDTDALLVILVALLAGPALLASVFKPVQKMLINWKILVTDNVLIPIGDGAGLDLPRIIIAVCVLVAIVLLGAMLVRRTVERRALARKAGEQR</sequence>
<protein>
    <submittedName>
        <fullName evidence="2">Uncharacterized protein</fullName>
    </submittedName>
</protein>
<feature type="transmembrane region" description="Helical" evidence="1">
    <location>
        <begin position="20"/>
        <end position="38"/>
    </location>
</feature>
<evidence type="ECO:0000313" key="2">
    <source>
        <dbReference type="EMBL" id="GAA4492231.1"/>
    </source>
</evidence>
<dbReference type="Proteomes" id="UP001500731">
    <property type="component" value="Unassembled WGS sequence"/>
</dbReference>
<keyword evidence="1" id="KW-0812">Transmembrane</keyword>
<reference evidence="3" key="1">
    <citation type="journal article" date="2019" name="Int. J. Syst. Evol. Microbiol.">
        <title>The Global Catalogue of Microorganisms (GCM) 10K type strain sequencing project: providing services to taxonomists for standard genome sequencing and annotation.</title>
        <authorList>
            <consortium name="The Broad Institute Genomics Platform"/>
            <consortium name="The Broad Institute Genome Sequencing Center for Infectious Disease"/>
            <person name="Wu L."/>
            <person name="Ma J."/>
        </authorList>
    </citation>
    <scope>NUCLEOTIDE SEQUENCE [LARGE SCALE GENOMIC DNA]</scope>
    <source>
        <strain evidence="3">JCM 17839</strain>
    </source>
</reference>
<evidence type="ECO:0000313" key="3">
    <source>
        <dbReference type="Proteomes" id="UP001500731"/>
    </source>
</evidence>
<keyword evidence="1" id="KW-1133">Transmembrane helix</keyword>
<dbReference type="EMBL" id="BAABGP010000037">
    <property type="protein sequence ID" value="GAA4492231.1"/>
    <property type="molecule type" value="Genomic_DNA"/>
</dbReference>
<evidence type="ECO:0000256" key="1">
    <source>
        <dbReference type="SAM" id="Phobius"/>
    </source>
</evidence>